<dbReference type="InterPro" id="IPR014876">
    <property type="entry name" value="DEK_C"/>
</dbReference>
<dbReference type="Pfam" id="PF08766">
    <property type="entry name" value="DEK_C"/>
    <property type="match status" value="1"/>
</dbReference>
<sequence>MMLDAAGSGKEGEEVKDDKDLPSSETERILDRLREILKASDLEKTTGKSLRRQLESELGKDLSAYKPLIKEEIRKYLEGEKVRQSQESQLLQVNLTQEDPAAKQPQQQQQKGTKGGYGSLLSPQLSEFLGGPTEMARTQVVKKLWEYIKGNNLQNASDKRKIDLDDNLSKLFKAPLTMFNMNKQLSRHCKTDDRAKTKESKPKTPKKLKTAGKKSGVKKTKAKAKKAGGKSSKQPKAEGEKKRGGGGFGNVHVLEPLASFLGTTETQRTEIVKKVWDYIKANNCKDPNDGRNIIPDETLGKFLTAPVNMFSMQKQLSAYLQKIPKAPKVESKS</sequence>
<feature type="region of interest" description="Disordered" evidence="1">
    <location>
        <begin position="1"/>
        <end position="27"/>
    </location>
</feature>
<dbReference type="Pfam" id="PF02201">
    <property type="entry name" value="SWIB"/>
    <property type="match status" value="2"/>
</dbReference>
<keyword evidence="5" id="KW-1185">Reference proteome</keyword>
<dbReference type="SUPFAM" id="SSF47592">
    <property type="entry name" value="SWIB/MDM2 domain"/>
    <property type="match status" value="2"/>
</dbReference>
<dbReference type="PROSITE" id="PS51998">
    <property type="entry name" value="DEK_C"/>
    <property type="match status" value="1"/>
</dbReference>
<evidence type="ECO:0000259" key="3">
    <source>
        <dbReference type="PROSITE" id="PS51998"/>
    </source>
</evidence>
<proteinExistence type="predicted"/>
<evidence type="ECO:0000256" key="1">
    <source>
        <dbReference type="SAM" id="MobiDB-lite"/>
    </source>
</evidence>
<dbReference type="SUPFAM" id="SSF109715">
    <property type="entry name" value="DEK C-terminal domain"/>
    <property type="match status" value="1"/>
</dbReference>
<dbReference type="AlphaFoldDB" id="A0A5B8MI98"/>
<dbReference type="STRING" id="1764295.A0A5B8MI98"/>
<feature type="region of interest" description="Disordered" evidence="1">
    <location>
        <begin position="183"/>
        <end position="248"/>
    </location>
</feature>
<dbReference type="Gene3D" id="1.10.245.10">
    <property type="entry name" value="SWIB/MDM2 domain"/>
    <property type="match status" value="2"/>
</dbReference>
<feature type="compositionally biased region" description="Low complexity" evidence="1">
    <location>
        <begin position="102"/>
        <end position="111"/>
    </location>
</feature>
<evidence type="ECO:0000313" key="5">
    <source>
        <dbReference type="Proteomes" id="UP000316726"/>
    </source>
</evidence>
<dbReference type="EMBL" id="CP031037">
    <property type="protein sequence ID" value="QDZ20358.1"/>
    <property type="molecule type" value="Genomic_DNA"/>
</dbReference>
<dbReference type="OrthoDB" id="10251073at2759"/>
<dbReference type="InterPro" id="IPR003121">
    <property type="entry name" value="SWIB_MDM2_domain"/>
</dbReference>
<feature type="domain" description="DM2" evidence="2">
    <location>
        <begin position="114"/>
        <end position="191"/>
    </location>
</feature>
<dbReference type="PANTHER" id="PTHR13844">
    <property type="entry name" value="SWI/SNF-RELATED MATRIX-ASSOCIATED ACTIN-DEPENDENT REGULATOR OF CHROMATIN SUBFAMILY D"/>
    <property type="match status" value="1"/>
</dbReference>
<feature type="domain" description="DEK-C" evidence="3">
    <location>
        <begin position="23"/>
        <end position="78"/>
    </location>
</feature>
<protein>
    <submittedName>
        <fullName evidence="4">SWIB domain-containing protein</fullName>
    </submittedName>
</protein>
<gene>
    <name evidence="4" type="ORF">A3770_04p28760</name>
</gene>
<dbReference type="InterPro" id="IPR019835">
    <property type="entry name" value="SWIB_domain"/>
</dbReference>
<reference evidence="4 5" key="1">
    <citation type="submission" date="2018-07" db="EMBL/GenBank/DDBJ databases">
        <title>The complete nuclear genome of the prasinophyte Chloropicon primus (CCMP1205).</title>
        <authorList>
            <person name="Pombert J.-F."/>
            <person name="Otis C."/>
            <person name="Turmel M."/>
            <person name="Lemieux C."/>
        </authorList>
    </citation>
    <scope>NUCLEOTIDE SEQUENCE [LARGE SCALE GENOMIC DNA]</scope>
    <source>
        <strain evidence="4 5">CCMP1205</strain>
    </source>
</reference>
<feature type="compositionally biased region" description="Basic and acidic residues" evidence="1">
    <location>
        <begin position="10"/>
        <end position="27"/>
    </location>
</feature>
<feature type="region of interest" description="Disordered" evidence="1">
    <location>
        <begin position="98"/>
        <end position="118"/>
    </location>
</feature>
<name>A0A5B8MI98_9CHLO</name>
<feature type="compositionally biased region" description="Basic and acidic residues" evidence="1">
    <location>
        <begin position="189"/>
        <end position="202"/>
    </location>
</feature>
<feature type="compositionally biased region" description="Basic residues" evidence="1">
    <location>
        <begin position="203"/>
        <end position="228"/>
    </location>
</feature>
<evidence type="ECO:0000313" key="4">
    <source>
        <dbReference type="EMBL" id="QDZ20358.1"/>
    </source>
</evidence>
<dbReference type="SMART" id="SM00151">
    <property type="entry name" value="SWIB"/>
    <property type="match status" value="2"/>
</dbReference>
<dbReference type="PROSITE" id="PS51925">
    <property type="entry name" value="SWIB_MDM2"/>
    <property type="match status" value="2"/>
</dbReference>
<dbReference type="InterPro" id="IPR036885">
    <property type="entry name" value="SWIB_MDM2_dom_sf"/>
</dbReference>
<dbReference type="CDD" id="cd10567">
    <property type="entry name" value="SWIB-MDM2_like"/>
    <property type="match status" value="2"/>
</dbReference>
<dbReference type="Proteomes" id="UP000316726">
    <property type="component" value="Chromosome 4"/>
</dbReference>
<feature type="domain" description="DM2" evidence="2">
    <location>
        <begin position="246"/>
        <end position="322"/>
    </location>
</feature>
<evidence type="ECO:0000259" key="2">
    <source>
        <dbReference type="PROSITE" id="PS51925"/>
    </source>
</evidence>
<dbReference type="Gene3D" id="1.10.10.60">
    <property type="entry name" value="Homeodomain-like"/>
    <property type="match status" value="1"/>
</dbReference>
<organism evidence="4 5">
    <name type="scientific">Chloropicon primus</name>
    <dbReference type="NCBI Taxonomy" id="1764295"/>
    <lineage>
        <taxon>Eukaryota</taxon>
        <taxon>Viridiplantae</taxon>
        <taxon>Chlorophyta</taxon>
        <taxon>Chloropicophyceae</taxon>
        <taxon>Chloropicales</taxon>
        <taxon>Chloropicaceae</taxon>
        <taxon>Chloropicon</taxon>
    </lineage>
</organism>
<accession>A0A5B8MI98</accession>